<feature type="non-terminal residue" evidence="1">
    <location>
        <position position="1"/>
    </location>
</feature>
<name>A0A6J4JY93_9CHLR</name>
<evidence type="ECO:0000313" key="1">
    <source>
        <dbReference type="EMBL" id="CAA9290905.1"/>
    </source>
</evidence>
<dbReference type="AlphaFoldDB" id="A0A6J4JY93"/>
<protein>
    <submittedName>
        <fullName evidence="1">Uncharacterized protein</fullName>
    </submittedName>
</protein>
<sequence>GVEHARGLVLRAVHGERPRTWRVRLVAVHTSESSGRACRGRQHSRL</sequence>
<proteinExistence type="predicted"/>
<gene>
    <name evidence="1" type="ORF">AVDCRST_MAG26-4083</name>
</gene>
<organism evidence="1">
    <name type="scientific">uncultured Chloroflexia bacterium</name>
    <dbReference type="NCBI Taxonomy" id="1672391"/>
    <lineage>
        <taxon>Bacteria</taxon>
        <taxon>Bacillati</taxon>
        <taxon>Chloroflexota</taxon>
        <taxon>Chloroflexia</taxon>
        <taxon>environmental samples</taxon>
    </lineage>
</organism>
<dbReference type="EMBL" id="CADCTK010000956">
    <property type="protein sequence ID" value="CAA9290905.1"/>
    <property type="molecule type" value="Genomic_DNA"/>
</dbReference>
<accession>A0A6J4JY93</accession>
<reference evidence="1" key="1">
    <citation type="submission" date="2020-02" db="EMBL/GenBank/DDBJ databases">
        <authorList>
            <person name="Meier V. D."/>
        </authorList>
    </citation>
    <scope>NUCLEOTIDE SEQUENCE</scope>
    <source>
        <strain evidence="1">AVDCRST_MAG26</strain>
    </source>
</reference>
<feature type="non-terminal residue" evidence="1">
    <location>
        <position position="46"/>
    </location>
</feature>